<reference evidence="1 2" key="1">
    <citation type="submission" date="2024-07" db="EMBL/GenBank/DDBJ databases">
        <authorList>
            <person name="Kang M."/>
        </authorList>
    </citation>
    <scope>NUCLEOTIDE SEQUENCE [LARGE SCALE GENOMIC DNA]</scope>
    <source>
        <strain evidence="1 2">DFM31</strain>
    </source>
</reference>
<dbReference type="InterPro" id="IPR038396">
    <property type="entry name" value="SpoIIAA-like_sf"/>
</dbReference>
<proteinExistence type="predicted"/>
<dbReference type="InterPro" id="IPR021866">
    <property type="entry name" value="SpoIIAA-like"/>
</dbReference>
<organism evidence="1 2">
    <name type="scientific">Meridianimarinicoccus marinus</name>
    <dbReference type="NCBI Taxonomy" id="3231483"/>
    <lineage>
        <taxon>Bacteria</taxon>
        <taxon>Pseudomonadati</taxon>
        <taxon>Pseudomonadota</taxon>
        <taxon>Alphaproteobacteria</taxon>
        <taxon>Rhodobacterales</taxon>
        <taxon>Paracoccaceae</taxon>
        <taxon>Meridianimarinicoccus</taxon>
    </lineage>
</organism>
<gene>
    <name evidence="1" type="ORF">AB0T83_09955</name>
</gene>
<dbReference type="Proteomes" id="UP001553161">
    <property type="component" value="Unassembled WGS sequence"/>
</dbReference>
<dbReference type="InterPro" id="IPR036513">
    <property type="entry name" value="STAS_dom_sf"/>
</dbReference>
<dbReference type="EMBL" id="JBFBVU010000010">
    <property type="protein sequence ID" value="MEV8467102.1"/>
    <property type="molecule type" value="Genomic_DNA"/>
</dbReference>
<keyword evidence="2" id="KW-1185">Reference proteome</keyword>
<name>A0ABV3L7U6_9RHOB</name>
<dbReference type="Pfam" id="PF11964">
    <property type="entry name" value="SpoIIAA-like"/>
    <property type="match status" value="2"/>
</dbReference>
<dbReference type="RefSeq" id="WP_366192878.1">
    <property type="nucleotide sequence ID" value="NZ_JBFBVU010000010.1"/>
</dbReference>
<accession>A0ABV3L7U6</accession>
<evidence type="ECO:0000313" key="2">
    <source>
        <dbReference type="Proteomes" id="UP001553161"/>
    </source>
</evidence>
<protein>
    <submittedName>
        <fullName evidence="1">STAS/SEC14 domain-containing protein</fullName>
    </submittedName>
</protein>
<evidence type="ECO:0000313" key="1">
    <source>
        <dbReference type="EMBL" id="MEV8467102.1"/>
    </source>
</evidence>
<comment type="caution">
    <text evidence="1">The sequence shown here is derived from an EMBL/GenBank/DDBJ whole genome shotgun (WGS) entry which is preliminary data.</text>
</comment>
<dbReference type="Gene3D" id="3.40.50.10600">
    <property type="entry name" value="SpoIIaa-like domains"/>
    <property type="match status" value="2"/>
</dbReference>
<dbReference type="SUPFAM" id="SSF52091">
    <property type="entry name" value="SpoIIaa-like"/>
    <property type="match status" value="2"/>
</dbReference>
<sequence length="262" mass="28230">MIIIEKIGPQTLSLDLRDQVSAADIQAVDDAVRDLLEEEGKINLLLDLTGISDVSAGAVAEDLKVETALLPHLRRFGRMAAVTEKQWIASVMRAAGHLMPGLEFQTFAPDDRLAARTFVLDEGAAPETAVPAVRFLDPPHPHVLAYEIDGVIQQADADAVIERLNTMLAETPGAGRRISLLVRVTNFAGFAPSMMISGPLWTAKLAAIRNLHRYALVGGGGWMESLAKLADPVTSVEMKSFDAEEEADARLWVSEGLDPDAG</sequence>